<dbReference type="Proteomes" id="UP000092993">
    <property type="component" value="Unassembled WGS sequence"/>
</dbReference>
<evidence type="ECO:0000256" key="1">
    <source>
        <dbReference type="ARBA" id="ARBA00023002"/>
    </source>
</evidence>
<dbReference type="AlphaFoldDB" id="A0A1C7MLF6"/>
<sequence length="344" mass="37787">MIHHTVNLGGTAKDITVGKVAHGLMMMTWRDPKYPLPDQEAFEAIKAGVDALPPGAKMFINSGEFYGPNLSTANLELLARFFEKYPEYAERTFLSVKGGIKPGTLSPDSSLENLRRSVDLINATLRGTKKMDLFEPARVDTNISIEDAMKNLVQLIKEHKFDHIGLSECSADTLGRANAVYPIAAVEIEVSLWSYEQETKRVLATAQELGIAVAAYAPLGRGFLTGSIKSPDDITEGDIRKRFTRFKAENFKHNMAIVDDIRVLAEKRNITPAQLSIAWIGGLGPQVIPMPGSSNKKRTLENSAAGDIELCQDDLVEVASILAKHEIKGDRYTGADPKVLHLWG</sequence>
<dbReference type="PANTHER" id="PTHR43625:SF78">
    <property type="entry name" value="PYRIDOXAL REDUCTASE-RELATED"/>
    <property type="match status" value="1"/>
</dbReference>
<reference evidence="3 4" key="1">
    <citation type="submission" date="2016-03" db="EMBL/GenBank/DDBJ databases">
        <title>Whole genome sequencing of Grifola frondosa 9006-11.</title>
        <authorList>
            <person name="Min B."/>
            <person name="Park H."/>
            <person name="Kim J.-G."/>
            <person name="Cho H."/>
            <person name="Oh Y.-L."/>
            <person name="Kong W.-S."/>
            <person name="Choi I.-G."/>
        </authorList>
    </citation>
    <scope>NUCLEOTIDE SEQUENCE [LARGE SCALE GENOMIC DNA]</scope>
    <source>
        <strain evidence="3 4">9006-11</strain>
    </source>
</reference>
<dbReference type="GO" id="GO:0016491">
    <property type="term" value="F:oxidoreductase activity"/>
    <property type="evidence" value="ECO:0007669"/>
    <property type="project" value="UniProtKB-KW"/>
</dbReference>
<dbReference type="Pfam" id="PF00248">
    <property type="entry name" value="Aldo_ket_red"/>
    <property type="match status" value="1"/>
</dbReference>
<dbReference type="CDD" id="cd19077">
    <property type="entry name" value="AKR_AKR8A1-2"/>
    <property type="match status" value="1"/>
</dbReference>
<dbReference type="InterPro" id="IPR050791">
    <property type="entry name" value="Aldo-Keto_reductase"/>
</dbReference>
<comment type="caution">
    <text evidence="3">The sequence shown here is derived from an EMBL/GenBank/DDBJ whole genome shotgun (WGS) entry which is preliminary data.</text>
</comment>
<dbReference type="GO" id="GO:0005737">
    <property type="term" value="C:cytoplasm"/>
    <property type="evidence" value="ECO:0007669"/>
    <property type="project" value="TreeGrafter"/>
</dbReference>
<dbReference type="SUPFAM" id="SSF51430">
    <property type="entry name" value="NAD(P)-linked oxidoreductase"/>
    <property type="match status" value="1"/>
</dbReference>
<protein>
    <submittedName>
        <fullName evidence="3">Pyridoxal reductase</fullName>
    </submittedName>
</protein>
<keyword evidence="1" id="KW-0560">Oxidoreductase</keyword>
<evidence type="ECO:0000313" key="4">
    <source>
        <dbReference type="Proteomes" id="UP000092993"/>
    </source>
</evidence>
<name>A0A1C7MLF6_GRIFR</name>
<gene>
    <name evidence="3" type="primary">plr1_2</name>
    <name evidence="3" type="ORF">A0H81_04171</name>
</gene>
<accession>A0A1C7MLF6</accession>
<dbReference type="EMBL" id="LUGG01000004">
    <property type="protein sequence ID" value="OBZ75834.1"/>
    <property type="molecule type" value="Genomic_DNA"/>
</dbReference>
<dbReference type="PANTHER" id="PTHR43625">
    <property type="entry name" value="AFLATOXIN B1 ALDEHYDE REDUCTASE"/>
    <property type="match status" value="1"/>
</dbReference>
<evidence type="ECO:0000313" key="3">
    <source>
        <dbReference type="EMBL" id="OBZ75834.1"/>
    </source>
</evidence>
<dbReference type="Gene3D" id="3.20.20.100">
    <property type="entry name" value="NADP-dependent oxidoreductase domain"/>
    <property type="match status" value="1"/>
</dbReference>
<proteinExistence type="predicted"/>
<dbReference type="STRING" id="5627.A0A1C7MLF6"/>
<dbReference type="OrthoDB" id="37537at2759"/>
<feature type="domain" description="NADP-dependent oxidoreductase" evidence="2">
    <location>
        <begin position="23"/>
        <end position="321"/>
    </location>
</feature>
<organism evidence="3 4">
    <name type="scientific">Grifola frondosa</name>
    <name type="common">Maitake</name>
    <name type="synonym">Polyporus frondosus</name>
    <dbReference type="NCBI Taxonomy" id="5627"/>
    <lineage>
        <taxon>Eukaryota</taxon>
        <taxon>Fungi</taxon>
        <taxon>Dikarya</taxon>
        <taxon>Basidiomycota</taxon>
        <taxon>Agaricomycotina</taxon>
        <taxon>Agaricomycetes</taxon>
        <taxon>Polyporales</taxon>
        <taxon>Grifolaceae</taxon>
        <taxon>Grifola</taxon>
    </lineage>
</organism>
<evidence type="ECO:0000259" key="2">
    <source>
        <dbReference type="Pfam" id="PF00248"/>
    </source>
</evidence>
<dbReference type="OMA" id="QLCIGWV"/>
<keyword evidence="4" id="KW-1185">Reference proteome</keyword>
<dbReference type="InterPro" id="IPR036812">
    <property type="entry name" value="NAD(P)_OxRdtase_dom_sf"/>
</dbReference>
<dbReference type="InterPro" id="IPR023210">
    <property type="entry name" value="NADP_OxRdtase_dom"/>
</dbReference>